<dbReference type="EMBL" id="FR944097">
    <property type="protein sequence ID" value="CDQ99184.1"/>
    <property type="molecule type" value="Genomic_DNA"/>
</dbReference>
<feature type="transmembrane region" description="Helical" evidence="1">
    <location>
        <begin position="21"/>
        <end position="46"/>
    </location>
</feature>
<accession>A0A060ZBW4</accession>
<dbReference type="InterPro" id="IPR021109">
    <property type="entry name" value="Peptidase_aspartic_dom_sf"/>
</dbReference>
<proteinExistence type="predicted"/>
<keyword evidence="1" id="KW-0812">Transmembrane</keyword>
<dbReference type="CDD" id="cd00303">
    <property type="entry name" value="retropepsin_like"/>
    <property type="match status" value="1"/>
</dbReference>
<dbReference type="STRING" id="8022.A0A060ZBW4"/>
<organism evidence="2 3">
    <name type="scientific">Oncorhynchus mykiss</name>
    <name type="common">Rainbow trout</name>
    <name type="synonym">Salmo gairdneri</name>
    <dbReference type="NCBI Taxonomy" id="8022"/>
    <lineage>
        <taxon>Eukaryota</taxon>
        <taxon>Metazoa</taxon>
        <taxon>Chordata</taxon>
        <taxon>Craniata</taxon>
        <taxon>Vertebrata</taxon>
        <taxon>Euteleostomi</taxon>
        <taxon>Actinopterygii</taxon>
        <taxon>Neopterygii</taxon>
        <taxon>Teleostei</taxon>
        <taxon>Protacanthopterygii</taxon>
        <taxon>Salmoniformes</taxon>
        <taxon>Salmonidae</taxon>
        <taxon>Salmoninae</taxon>
        <taxon>Oncorhynchus</taxon>
    </lineage>
</organism>
<dbReference type="Proteomes" id="UP000193380">
    <property type="component" value="Unassembled WGS sequence"/>
</dbReference>
<dbReference type="Gene3D" id="2.40.70.10">
    <property type="entry name" value="Acid Proteases"/>
    <property type="match status" value="1"/>
</dbReference>
<reference evidence="2" key="1">
    <citation type="journal article" date="2014" name="Nat. Commun.">
        <title>The rainbow trout genome provides novel insights into evolution after whole-genome duplication in vertebrates.</title>
        <authorList>
            <person name="Berthelot C."/>
            <person name="Brunet F."/>
            <person name="Chalopin D."/>
            <person name="Juanchich A."/>
            <person name="Bernard M."/>
            <person name="Noel B."/>
            <person name="Bento P."/>
            <person name="Da Silva C."/>
            <person name="Labadie K."/>
            <person name="Alberti A."/>
            <person name="Aury J.M."/>
            <person name="Louis A."/>
            <person name="Dehais P."/>
            <person name="Bardou P."/>
            <person name="Montfort J."/>
            <person name="Klopp C."/>
            <person name="Cabau C."/>
            <person name="Gaspin C."/>
            <person name="Thorgaard G.H."/>
            <person name="Boussaha M."/>
            <person name="Quillet E."/>
            <person name="Guyomard R."/>
            <person name="Galiana D."/>
            <person name="Bobe J."/>
            <person name="Volff J.N."/>
            <person name="Genet C."/>
            <person name="Wincker P."/>
            <person name="Jaillon O."/>
            <person name="Roest Crollius H."/>
            <person name="Guiguen Y."/>
        </authorList>
    </citation>
    <scope>NUCLEOTIDE SEQUENCE [LARGE SCALE GENOMIC DNA]</scope>
</reference>
<reference evidence="2" key="2">
    <citation type="submission" date="2014-03" db="EMBL/GenBank/DDBJ databases">
        <authorList>
            <person name="Genoscope - CEA"/>
        </authorList>
    </citation>
    <scope>NUCLEOTIDE SEQUENCE</scope>
</reference>
<keyword evidence="1" id="KW-0472">Membrane</keyword>
<sequence length="204" mass="22509">CHNFCRSRCLSLFGRCSAVDVTGLLAIIDPCFIFYWLCLVFLHTWFQSHSHPEPIVAHIFVFVTFPEFSRRSQHKALVDKGAAGIFKVLAHNLGTPIVPVDVPFPVHALDSRPLGSGLIRETTSPLSMVTQGGHTGNISISLIDSPAYPVVLGLPWLAYHKPTVSWPQRALTGWSRLCSGRCLGVSVLHCAHSPRICRFGSRLL</sequence>
<dbReference type="PaxDb" id="8022-A0A060ZBW4"/>
<name>A0A060ZBW4_ONCMY</name>
<evidence type="ECO:0000313" key="3">
    <source>
        <dbReference type="Proteomes" id="UP000193380"/>
    </source>
</evidence>
<gene>
    <name evidence="2" type="ORF">GSONMT00041669001</name>
</gene>
<protein>
    <submittedName>
        <fullName evidence="2">Uncharacterized protein</fullName>
    </submittedName>
</protein>
<evidence type="ECO:0000313" key="2">
    <source>
        <dbReference type="EMBL" id="CDQ99184.1"/>
    </source>
</evidence>
<keyword evidence="1" id="KW-1133">Transmembrane helix</keyword>
<dbReference type="AlphaFoldDB" id="A0A060ZBW4"/>
<evidence type="ECO:0000256" key="1">
    <source>
        <dbReference type="SAM" id="Phobius"/>
    </source>
</evidence>
<feature type="non-terminal residue" evidence="2">
    <location>
        <position position="1"/>
    </location>
</feature>